<gene>
    <name evidence="2" type="ORF">BXZ70DRAFT_919414</name>
</gene>
<dbReference type="Proteomes" id="UP000813824">
    <property type="component" value="Unassembled WGS sequence"/>
</dbReference>
<accession>A0A8K0UUU9</accession>
<evidence type="ECO:0000313" key="3">
    <source>
        <dbReference type="Proteomes" id="UP000813824"/>
    </source>
</evidence>
<dbReference type="InterPro" id="IPR036188">
    <property type="entry name" value="FAD/NAD-bd_sf"/>
</dbReference>
<protein>
    <recommendedName>
        <fullName evidence="1">FAD/NAD(P)-binding domain-containing protein</fullName>
    </recommendedName>
</protein>
<dbReference type="EMBL" id="JAEVFJ010000004">
    <property type="protein sequence ID" value="KAH8105108.1"/>
    <property type="molecule type" value="Genomic_DNA"/>
</dbReference>
<dbReference type="Gene3D" id="3.50.50.100">
    <property type="match status" value="2"/>
</dbReference>
<dbReference type="AlphaFoldDB" id="A0A8K0UUU9"/>
<evidence type="ECO:0000313" key="2">
    <source>
        <dbReference type="EMBL" id="KAH8105108.1"/>
    </source>
</evidence>
<dbReference type="OrthoDB" id="202203at2759"/>
<dbReference type="GO" id="GO:0004174">
    <property type="term" value="F:electron-transferring-flavoprotein dehydrogenase activity"/>
    <property type="evidence" value="ECO:0007669"/>
    <property type="project" value="TreeGrafter"/>
</dbReference>
<name>A0A8K0UUU9_9AGAR</name>
<dbReference type="PRINTS" id="PR00411">
    <property type="entry name" value="PNDRDTASEI"/>
</dbReference>
<dbReference type="Pfam" id="PF07992">
    <property type="entry name" value="Pyr_redox_2"/>
    <property type="match status" value="1"/>
</dbReference>
<organism evidence="2 3">
    <name type="scientific">Cristinia sonorae</name>
    <dbReference type="NCBI Taxonomy" id="1940300"/>
    <lineage>
        <taxon>Eukaryota</taxon>
        <taxon>Fungi</taxon>
        <taxon>Dikarya</taxon>
        <taxon>Basidiomycota</taxon>
        <taxon>Agaricomycotina</taxon>
        <taxon>Agaricomycetes</taxon>
        <taxon>Agaricomycetidae</taxon>
        <taxon>Agaricales</taxon>
        <taxon>Pleurotineae</taxon>
        <taxon>Stephanosporaceae</taxon>
        <taxon>Cristinia</taxon>
    </lineage>
</organism>
<proteinExistence type="predicted"/>
<dbReference type="InterPro" id="IPR023753">
    <property type="entry name" value="FAD/NAD-binding_dom"/>
</dbReference>
<dbReference type="SUPFAM" id="SSF51905">
    <property type="entry name" value="FAD/NAD(P)-binding domain"/>
    <property type="match status" value="1"/>
</dbReference>
<dbReference type="PRINTS" id="PR00368">
    <property type="entry name" value="FADPNR"/>
</dbReference>
<sequence length="508" mass="54975">MFSLAQTFLSRFLRAPEHSSTISEQMPSTTSTKTVVVLGASYGGYTAAQHLAEQLPNGWRVIAIDRNSHFNHVYVFPRFTVLPGHSHKGFITYNNRLGNPEGESRHILLNASVTNLGANTVTLSRSFPELGIVGEEPTLAFDYAIYALGSDMPGPINVWGPALDEENVSEGVSAEAVAGEADAQPWAGPPLSEVTTATQPKQLKAVPMQGIGSKAAGVEWQKRAQKYIEKAPSVLVVGGGALGIQFATDIADIYPDKTVTLLHSRERLLPRFHEAMHTEIVAALSSLNVNTILGDRLDLSYPDRTERDNHGVVEHVVRTVSGREIRAAIILLCTGQRPNSDFVKSIIPDSVISDGSTKGLIRVNHAMQIGVPAKPAPQDSADDFPVGQSQAGDDAFDIPYPHLFAVGDVADTFGAVNAGYTAFAQALVAANNILKLIQAEETSSPTAPELEQYQVQPPGIKMSIGRHKSLFQIGTEVGTKSDCPDDLEVVIMWNFLLKRQVTEEEMYE</sequence>
<keyword evidence="3" id="KW-1185">Reference proteome</keyword>
<comment type="caution">
    <text evidence="2">The sequence shown here is derived from an EMBL/GenBank/DDBJ whole genome shotgun (WGS) entry which is preliminary data.</text>
</comment>
<reference evidence="2" key="1">
    <citation type="journal article" date="2021" name="New Phytol.">
        <title>Evolutionary innovations through gain and loss of genes in the ectomycorrhizal Boletales.</title>
        <authorList>
            <person name="Wu G."/>
            <person name="Miyauchi S."/>
            <person name="Morin E."/>
            <person name="Kuo A."/>
            <person name="Drula E."/>
            <person name="Varga T."/>
            <person name="Kohler A."/>
            <person name="Feng B."/>
            <person name="Cao Y."/>
            <person name="Lipzen A."/>
            <person name="Daum C."/>
            <person name="Hundley H."/>
            <person name="Pangilinan J."/>
            <person name="Johnson J."/>
            <person name="Barry K."/>
            <person name="LaButti K."/>
            <person name="Ng V."/>
            <person name="Ahrendt S."/>
            <person name="Min B."/>
            <person name="Choi I.G."/>
            <person name="Park H."/>
            <person name="Plett J.M."/>
            <person name="Magnuson J."/>
            <person name="Spatafora J.W."/>
            <person name="Nagy L.G."/>
            <person name="Henrissat B."/>
            <person name="Grigoriev I.V."/>
            <person name="Yang Z.L."/>
            <person name="Xu J."/>
            <person name="Martin F.M."/>
        </authorList>
    </citation>
    <scope>NUCLEOTIDE SEQUENCE</scope>
    <source>
        <strain evidence="2">KKN 215</strain>
    </source>
</reference>
<feature type="domain" description="FAD/NAD(P)-binding" evidence="1">
    <location>
        <begin position="34"/>
        <end position="372"/>
    </location>
</feature>
<dbReference type="PANTHER" id="PTHR43735">
    <property type="entry name" value="APOPTOSIS-INDUCING FACTOR 1"/>
    <property type="match status" value="1"/>
</dbReference>
<evidence type="ECO:0000259" key="1">
    <source>
        <dbReference type="Pfam" id="PF07992"/>
    </source>
</evidence>
<dbReference type="GO" id="GO:0050660">
    <property type="term" value="F:flavin adenine dinucleotide binding"/>
    <property type="evidence" value="ECO:0007669"/>
    <property type="project" value="TreeGrafter"/>
</dbReference>
<dbReference type="PANTHER" id="PTHR43735:SF2">
    <property type="entry name" value="FE-REGULATED PROTEIN 8"/>
    <property type="match status" value="1"/>
</dbReference>
<dbReference type="GO" id="GO:0005737">
    <property type="term" value="C:cytoplasm"/>
    <property type="evidence" value="ECO:0007669"/>
    <property type="project" value="TreeGrafter"/>
</dbReference>